<dbReference type="Proteomes" id="UP000663292">
    <property type="component" value="Chromosome"/>
</dbReference>
<accession>A0A897NQM6</accession>
<sequence>MSRRGFRARPDPPLCGLSWLFDRILGFPKTPTGFYVLGQPNRVCSDEDSSNRAV</sequence>
<evidence type="ECO:0000313" key="2">
    <source>
        <dbReference type="Proteomes" id="UP000663292"/>
    </source>
</evidence>
<name>A0A897NQM6_9EURY</name>
<dbReference type="AlphaFoldDB" id="A0A897NQM6"/>
<protein>
    <submittedName>
        <fullName evidence="1">Uncharacterized protein</fullName>
    </submittedName>
</protein>
<keyword evidence="2" id="KW-1185">Reference proteome</keyword>
<proteinExistence type="predicted"/>
<reference evidence="1 2" key="1">
    <citation type="submission" date="2020-11" db="EMBL/GenBank/DDBJ databases">
        <title>Carbohydrate-dependent, anaerobic sulfur respiration: A novel catabolism in halophilic archaea.</title>
        <authorList>
            <person name="Sorokin D.Y."/>
            <person name="Messina E."/>
            <person name="Smedile F."/>
            <person name="La Cono V."/>
            <person name="Hallsworth J.E."/>
            <person name="Yakimov M.M."/>
        </authorList>
    </citation>
    <scope>NUCLEOTIDE SEQUENCE [LARGE SCALE GENOMIC DNA]</scope>
    <source>
        <strain evidence="1 2">HSR-Est</strain>
    </source>
</reference>
<organism evidence="1 2">
    <name type="scientific">Halapricum desulfuricans</name>
    <dbReference type="NCBI Taxonomy" id="2841257"/>
    <lineage>
        <taxon>Archaea</taxon>
        <taxon>Methanobacteriati</taxon>
        <taxon>Methanobacteriota</taxon>
        <taxon>Stenosarchaea group</taxon>
        <taxon>Halobacteria</taxon>
        <taxon>Halobacteriales</taxon>
        <taxon>Haloarculaceae</taxon>
        <taxon>Halapricum</taxon>
    </lineage>
</organism>
<gene>
    <name evidence="1" type="ORF">HSEST_0223</name>
</gene>
<dbReference type="EMBL" id="CP064791">
    <property type="protein sequence ID" value="QSG13775.1"/>
    <property type="molecule type" value="Genomic_DNA"/>
</dbReference>
<evidence type="ECO:0000313" key="1">
    <source>
        <dbReference type="EMBL" id="QSG13775.1"/>
    </source>
</evidence>